<keyword evidence="4" id="KW-1185">Reference proteome</keyword>
<organism evidence="3 4">
    <name type="scientific">Saccharothrix hoggarensis</name>
    <dbReference type="NCBI Taxonomy" id="913853"/>
    <lineage>
        <taxon>Bacteria</taxon>
        <taxon>Bacillati</taxon>
        <taxon>Actinomycetota</taxon>
        <taxon>Actinomycetes</taxon>
        <taxon>Pseudonocardiales</taxon>
        <taxon>Pseudonocardiaceae</taxon>
        <taxon>Saccharothrix</taxon>
    </lineage>
</organism>
<feature type="region of interest" description="Disordered" evidence="1">
    <location>
        <begin position="101"/>
        <end position="128"/>
    </location>
</feature>
<feature type="region of interest" description="Disordered" evidence="1">
    <location>
        <begin position="64"/>
        <end position="83"/>
    </location>
</feature>
<dbReference type="PROSITE" id="PS51257">
    <property type="entry name" value="PROKAR_LIPOPROTEIN"/>
    <property type="match status" value="1"/>
</dbReference>
<name>A0ABW3QS95_9PSEU</name>
<feature type="chain" id="PRO_5047147808" evidence="2">
    <location>
        <begin position="23"/>
        <end position="128"/>
    </location>
</feature>
<dbReference type="RefSeq" id="WP_380722668.1">
    <property type="nucleotide sequence ID" value="NZ_JBHTLK010000036.1"/>
</dbReference>
<proteinExistence type="predicted"/>
<evidence type="ECO:0000313" key="3">
    <source>
        <dbReference type="EMBL" id="MFD1147485.1"/>
    </source>
</evidence>
<dbReference type="Pfam" id="PF13620">
    <property type="entry name" value="CarboxypepD_reg"/>
    <property type="match status" value="1"/>
</dbReference>
<accession>A0ABW3QS95</accession>
<dbReference type="Proteomes" id="UP001597168">
    <property type="component" value="Unassembled WGS sequence"/>
</dbReference>
<comment type="caution">
    <text evidence="3">The sequence shown here is derived from an EMBL/GenBank/DDBJ whole genome shotgun (WGS) entry which is preliminary data.</text>
</comment>
<keyword evidence="2" id="KW-0732">Signal</keyword>
<dbReference type="InterPro" id="IPR013784">
    <property type="entry name" value="Carb-bd-like_fold"/>
</dbReference>
<dbReference type="Gene3D" id="2.60.40.1120">
    <property type="entry name" value="Carboxypeptidase-like, regulatory domain"/>
    <property type="match status" value="1"/>
</dbReference>
<evidence type="ECO:0000256" key="2">
    <source>
        <dbReference type="SAM" id="SignalP"/>
    </source>
</evidence>
<dbReference type="EMBL" id="JBHTLK010000036">
    <property type="protein sequence ID" value="MFD1147485.1"/>
    <property type="molecule type" value="Genomic_DNA"/>
</dbReference>
<sequence>MRHPLRLRAVLLIGLLALGACGGEAGTSDTGDPPAPPPSTTAMATFTGVVVDSAGQPVDGALVAPRSLDTPPRPVPEMAVMSGPDGRYEWRLAAGRYEFSASKDGRTGTPSEVTAAAGATEQVRLHLP</sequence>
<dbReference type="SUPFAM" id="SSF49452">
    <property type="entry name" value="Starch-binding domain-like"/>
    <property type="match status" value="1"/>
</dbReference>
<reference evidence="4" key="1">
    <citation type="journal article" date="2019" name="Int. J. Syst. Evol. Microbiol.">
        <title>The Global Catalogue of Microorganisms (GCM) 10K type strain sequencing project: providing services to taxonomists for standard genome sequencing and annotation.</title>
        <authorList>
            <consortium name="The Broad Institute Genomics Platform"/>
            <consortium name="The Broad Institute Genome Sequencing Center for Infectious Disease"/>
            <person name="Wu L."/>
            <person name="Ma J."/>
        </authorList>
    </citation>
    <scope>NUCLEOTIDE SEQUENCE [LARGE SCALE GENOMIC DNA]</scope>
    <source>
        <strain evidence="4">CCUG 60214</strain>
    </source>
</reference>
<gene>
    <name evidence="3" type="ORF">ACFQ3T_10155</name>
</gene>
<evidence type="ECO:0000313" key="4">
    <source>
        <dbReference type="Proteomes" id="UP001597168"/>
    </source>
</evidence>
<evidence type="ECO:0000256" key="1">
    <source>
        <dbReference type="SAM" id="MobiDB-lite"/>
    </source>
</evidence>
<feature type="signal peptide" evidence="2">
    <location>
        <begin position="1"/>
        <end position="22"/>
    </location>
</feature>
<protein>
    <submittedName>
        <fullName evidence="3">Carboxypeptidase-like regulatory domain-containing protein</fullName>
    </submittedName>
</protein>